<dbReference type="EMBL" id="JYNZ01000003">
    <property type="protein sequence ID" value="KXK26836.1"/>
    <property type="molecule type" value="Genomic_DNA"/>
</dbReference>
<keyword evidence="1" id="KW-0472">Membrane</keyword>
<gene>
    <name evidence="2" type="ORF">TR69_WS6001000857</name>
</gene>
<evidence type="ECO:0000256" key="1">
    <source>
        <dbReference type="SAM" id="Phobius"/>
    </source>
</evidence>
<evidence type="ECO:0000313" key="3">
    <source>
        <dbReference type="Proteomes" id="UP000070457"/>
    </source>
</evidence>
<evidence type="ECO:0000313" key="2">
    <source>
        <dbReference type="EMBL" id="KXK26836.1"/>
    </source>
</evidence>
<feature type="transmembrane region" description="Helical" evidence="1">
    <location>
        <begin position="12"/>
        <end position="32"/>
    </location>
</feature>
<proteinExistence type="predicted"/>
<comment type="caution">
    <text evidence="2">The sequence shown here is derived from an EMBL/GenBank/DDBJ whole genome shotgun (WGS) entry which is preliminary data.</text>
</comment>
<keyword evidence="1" id="KW-0812">Transmembrane</keyword>
<name>A0A136LZ12_9BACT</name>
<dbReference type="STRING" id="1617426.TR69_WS6001000857"/>
<dbReference type="AlphaFoldDB" id="A0A136LZ12"/>
<protein>
    <submittedName>
        <fullName evidence="2">Uncharacterized protein</fullName>
    </submittedName>
</protein>
<dbReference type="Proteomes" id="UP000070457">
    <property type="component" value="Unassembled WGS sequence"/>
</dbReference>
<feature type="transmembrane region" description="Helical" evidence="1">
    <location>
        <begin position="59"/>
        <end position="83"/>
    </location>
</feature>
<keyword evidence="1" id="KW-1133">Transmembrane helix</keyword>
<reference evidence="2 3" key="1">
    <citation type="submission" date="2015-02" db="EMBL/GenBank/DDBJ databases">
        <title>Improved understanding of the partial-nitritation anammox process through 23 genomes representing the majority of the microbial community.</title>
        <authorList>
            <person name="Speth D.R."/>
            <person name="In T Zandt M."/>
            <person name="Guerrero Cruz S."/>
            <person name="Jetten M.S."/>
            <person name="Dutilh B.E."/>
        </authorList>
    </citation>
    <scope>NUCLEOTIDE SEQUENCE [LARGE SCALE GENOMIC DNA]</scope>
    <source>
        <strain evidence="2">OLB20</strain>
    </source>
</reference>
<sequence length="85" mass="10104">MDYSTFLFVQFIRYFLIAFALLLGITSGWLYFNPEAYWKITKRSLKFKGITGGKPSKRFYWWVKTSALVQITMSLAILFVLYIKR</sequence>
<organism evidence="2 3">
    <name type="scientific">candidate division WS6 bacterium OLB20</name>
    <dbReference type="NCBI Taxonomy" id="1617426"/>
    <lineage>
        <taxon>Bacteria</taxon>
        <taxon>Candidatus Dojkabacteria</taxon>
    </lineage>
</organism>
<accession>A0A136LZ12</accession>